<evidence type="ECO:0000313" key="3">
    <source>
        <dbReference type="Proteomes" id="UP000253727"/>
    </source>
</evidence>
<evidence type="ECO:0000313" key="2">
    <source>
        <dbReference type="EMBL" id="RDC59677.1"/>
    </source>
</evidence>
<dbReference type="PANTHER" id="PTHR33361:SF2">
    <property type="entry name" value="DUF885 DOMAIN-CONTAINING PROTEIN"/>
    <property type="match status" value="1"/>
</dbReference>
<organism evidence="2 3">
    <name type="scientific">Alteripontixanthobacter maritimus</name>
    <dbReference type="NCBI Taxonomy" id="2161824"/>
    <lineage>
        <taxon>Bacteria</taxon>
        <taxon>Pseudomonadati</taxon>
        <taxon>Pseudomonadota</taxon>
        <taxon>Alphaproteobacteria</taxon>
        <taxon>Sphingomonadales</taxon>
        <taxon>Erythrobacteraceae</taxon>
        <taxon>Alteripontixanthobacter</taxon>
    </lineage>
</organism>
<comment type="caution">
    <text evidence="2">The sequence shown here is derived from an EMBL/GenBank/DDBJ whole genome shotgun (WGS) entry which is preliminary data.</text>
</comment>
<dbReference type="RefSeq" id="WP_230079869.1">
    <property type="nucleotide sequence ID" value="NZ_QBKA01000002.1"/>
</dbReference>
<dbReference type="EC" id="3.4.21.26" evidence="2"/>
<gene>
    <name evidence="2" type="primary">preP</name>
    <name evidence="2" type="ORF">HME9302_00869</name>
</gene>
<keyword evidence="2" id="KW-0378">Hydrolase</keyword>
<dbReference type="AlphaFoldDB" id="A0A369Q8T5"/>
<dbReference type="InterPro" id="IPR010281">
    <property type="entry name" value="DUF885"/>
</dbReference>
<feature type="chain" id="PRO_5016711890" evidence="1">
    <location>
        <begin position="25"/>
        <end position="593"/>
    </location>
</feature>
<feature type="signal peptide" evidence="1">
    <location>
        <begin position="1"/>
        <end position="24"/>
    </location>
</feature>
<accession>A0A369Q8T5</accession>
<protein>
    <submittedName>
        <fullName evidence="2">Prolyl oligopeptidase</fullName>
        <ecNumber evidence="2">3.4.21.26</ecNumber>
    </submittedName>
</protein>
<dbReference type="PANTHER" id="PTHR33361">
    <property type="entry name" value="GLR0591 PROTEIN"/>
    <property type="match status" value="1"/>
</dbReference>
<dbReference type="EMBL" id="QBKA01000002">
    <property type="protein sequence ID" value="RDC59677.1"/>
    <property type="molecule type" value="Genomic_DNA"/>
</dbReference>
<dbReference type="GO" id="GO:0004252">
    <property type="term" value="F:serine-type endopeptidase activity"/>
    <property type="evidence" value="ECO:0007669"/>
    <property type="project" value="UniProtKB-EC"/>
</dbReference>
<reference evidence="2 3" key="1">
    <citation type="submission" date="2018-04" db="EMBL/GenBank/DDBJ databases">
        <title>Altererythrobacter sp. HME9302 genome sequencing and assembly.</title>
        <authorList>
            <person name="Kang H."/>
            <person name="Kim H."/>
            <person name="Joh K."/>
        </authorList>
    </citation>
    <scope>NUCLEOTIDE SEQUENCE [LARGE SCALE GENOMIC DNA]</scope>
    <source>
        <strain evidence="2 3">HME9302</strain>
    </source>
</reference>
<dbReference type="Proteomes" id="UP000253727">
    <property type="component" value="Unassembled WGS sequence"/>
</dbReference>
<dbReference type="Pfam" id="PF05960">
    <property type="entry name" value="DUF885"/>
    <property type="match status" value="1"/>
</dbReference>
<sequence>MSIRNLALTASCVALCAVAAPAFAAPADDYIELREEIWQDVLDDNPTLATRVGDRRGDGRLGDLSLDGYLEDITEAREFLARLEQIDAASLPADLRVDHAILRRSLQGEIDASQFDHTRYVMFTNRGGWFFSLASLPYSSPLFTEADYESYVGRLEAFQPMHRDAMARARKGVEMGLTQACEPMQGLDARVERAIFDTPEESGLYAPFAERPATIGEADWTALQMRAKTALTDGVYPSLREFVAFYRDDYMPKCRNGLPGVSETPRGDDYYAYRVKNFTTTDMTPDQIHNLGLSEVARIRAEMVEVAGKAGFDTREAFIDHLRTDPQFYAETPEELMREAQALAKVMDGWMPKLFGTLPRLPYTVQPIPAAQAPGNTTAYYESGSLETGQPGIYRVNTTELDQRPLWELPALGVHEAVPGHHHQIALQQELDIHPLRRHGTFFTAFVEGWGLYSERLGIEMGLYDTPAKEMGRLSYEMWRATRLVVDTGLHSKGWTKQQAVDFMLDSTALTPGNIDAEVNRYITWPGQALAYKIGELKIRELRTRAETALGAKFDLRAFHDTVLENGAVPLDVLEAHVDRWISAELEGDAAAA</sequence>
<keyword evidence="3" id="KW-1185">Reference proteome</keyword>
<name>A0A369Q8T5_9SPHN</name>
<evidence type="ECO:0000256" key="1">
    <source>
        <dbReference type="SAM" id="SignalP"/>
    </source>
</evidence>
<proteinExistence type="predicted"/>
<keyword evidence="1" id="KW-0732">Signal</keyword>